<protein>
    <recommendedName>
        <fullName evidence="2">Radical SAM core domain-containing protein</fullName>
    </recommendedName>
</protein>
<gene>
    <name evidence="1" type="ORF">SDC9_147126</name>
</gene>
<dbReference type="PANTHER" id="PTHR43075:SF1">
    <property type="entry name" value="FORMATE LYASE ACTIVATING ENZYME, PUTATIVE (AFU_ORTHOLOGUE AFUA_2G15630)-RELATED"/>
    <property type="match status" value="1"/>
</dbReference>
<evidence type="ECO:0008006" key="2">
    <source>
        <dbReference type="Google" id="ProtNLM"/>
    </source>
</evidence>
<proteinExistence type="predicted"/>
<name>A0A645EF66_9ZZZZ</name>
<evidence type="ECO:0000313" key="1">
    <source>
        <dbReference type="EMBL" id="MPM99931.1"/>
    </source>
</evidence>
<accession>A0A645EF66</accession>
<dbReference type="EMBL" id="VSSQ01045986">
    <property type="protein sequence ID" value="MPM99931.1"/>
    <property type="molecule type" value="Genomic_DNA"/>
</dbReference>
<sequence>MYRQTDINKFDKDGIITKGVIVRHLVLPWQKDDSKKILWWIKENLGDNVYVSLMSQYTPMYKAREIKKLNRKITTYEYNSVIDYFFEIGLKNGYMQARTSAQSSYTPEFDLSGIKGV</sequence>
<dbReference type="PANTHER" id="PTHR43075">
    <property type="entry name" value="FORMATE LYASE ACTIVATING ENZYME, PUTATIVE (AFU_ORTHOLOGUE AFUA_2G15630)-RELATED"/>
    <property type="match status" value="1"/>
</dbReference>
<dbReference type="AlphaFoldDB" id="A0A645EF66"/>
<reference evidence="1" key="1">
    <citation type="submission" date="2019-08" db="EMBL/GenBank/DDBJ databases">
        <authorList>
            <person name="Kucharzyk K."/>
            <person name="Murdoch R.W."/>
            <person name="Higgins S."/>
            <person name="Loffler F."/>
        </authorList>
    </citation>
    <scope>NUCLEOTIDE SEQUENCE</scope>
</reference>
<comment type="caution">
    <text evidence="1">The sequence shown here is derived from an EMBL/GenBank/DDBJ whole genome shotgun (WGS) entry which is preliminary data.</text>
</comment>
<dbReference type="InterPro" id="IPR040085">
    <property type="entry name" value="MJ0674-like"/>
</dbReference>
<organism evidence="1">
    <name type="scientific">bioreactor metagenome</name>
    <dbReference type="NCBI Taxonomy" id="1076179"/>
    <lineage>
        <taxon>unclassified sequences</taxon>
        <taxon>metagenomes</taxon>
        <taxon>ecological metagenomes</taxon>
    </lineage>
</organism>